<evidence type="ECO:0000313" key="5">
    <source>
        <dbReference type="EMBL" id="VBB05688.1"/>
    </source>
</evidence>
<dbReference type="Pfam" id="PF00578">
    <property type="entry name" value="AhpC-TSA"/>
    <property type="match status" value="1"/>
</dbReference>
<evidence type="ECO:0000313" key="6">
    <source>
        <dbReference type="Proteomes" id="UP000277811"/>
    </source>
</evidence>
<dbReference type="Pfam" id="PF13181">
    <property type="entry name" value="TPR_8"/>
    <property type="match status" value="1"/>
</dbReference>
<keyword evidence="6" id="KW-1185">Reference proteome</keyword>
<feature type="repeat" description="TPR" evidence="3">
    <location>
        <begin position="385"/>
        <end position="418"/>
    </location>
</feature>
<keyword evidence="2 3" id="KW-0802">TPR repeat</keyword>
<dbReference type="GO" id="GO:0006950">
    <property type="term" value="P:response to stress"/>
    <property type="evidence" value="ECO:0007669"/>
    <property type="project" value="UniProtKB-ARBA"/>
</dbReference>
<dbReference type="InterPro" id="IPR000866">
    <property type="entry name" value="AhpC/TSA"/>
</dbReference>
<dbReference type="PROSITE" id="PS50005">
    <property type="entry name" value="TPR"/>
    <property type="match status" value="5"/>
</dbReference>
<dbReference type="AlphaFoldDB" id="A0A498R979"/>
<feature type="repeat" description="TPR" evidence="3">
    <location>
        <begin position="453"/>
        <end position="486"/>
    </location>
</feature>
<evidence type="ECO:0000259" key="4">
    <source>
        <dbReference type="PROSITE" id="PS51352"/>
    </source>
</evidence>
<name>A0A498R979_9FIRM</name>
<dbReference type="SMART" id="SM00028">
    <property type="entry name" value="TPR"/>
    <property type="match status" value="9"/>
</dbReference>
<dbReference type="Pfam" id="PF00515">
    <property type="entry name" value="TPR_1"/>
    <property type="match status" value="1"/>
</dbReference>
<proteinExistence type="predicted"/>
<dbReference type="InterPro" id="IPR050498">
    <property type="entry name" value="Ycf3"/>
</dbReference>
<keyword evidence="1" id="KW-0677">Repeat</keyword>
<protein>
    <submittedName>
        <fullName evidence="5">Alkyl hydroperoxide reductase subunit c/ thiol specific antioxidant</fullName>
    </submittedName>
</protein>
<dbReference type="PROSITE" id="PS50293">
    <property type="entry name" value="TPR_REGION"/>
    <property type="match status" value="1"/>
</dbReference>
<accession>A0A498R979</accession>
<dbReference type="InterPro" id="IPR013766">
    <property type="entry name" value="Thioredoxin_domain"/>
</dbReference>
<feature type="repeat" description="TPR" evidence="3">
    <location>
        <begin position="489"/>
        <end position="522"/>
    </location>
</feature>
<dbReference type="PROSITE" id="PS51352">
    <property type="entry name" value="THIOREDOXIN_2"/>
    <property type="match status" value="1"/>
</dbReference>
<dbReference type="SUPFAM" id="SSF48452">
    <property type="entry name" value="TPR-like"/>
    <property type="match status" value="1"/>
</dbReference>
<sequence>MNFFSLLRKYLCLFVLAIIMILGQKLSYAMSPGEAVPNVNDSAMVRPGEIAKDLNLPNLDGEIVHIDFKGKPTILVSLGLESNVEKMIEWQSFYNSHKNDINFYLLAHQGKERMQKIIKQQNFDMPILLDDKISFVRKYNNAVPALFITDKDGVVVYNSEMAIEMDSLNAFLDKLLKEGKHDLPSLRFAPLKRPVPPPPPPFMNNGTVIKQEIFGTMDGQDFLVKYNSKPTVLLFWADFNLDQTLGKELNILQKAYEDMNDKANFYTVNFSNHKMARKILDRHQSTVPALIDKNGVYLQYSRAFPSIIIIDKNGVIRYRPDAISTAEALEKLIESCDVPYVPLPVPQTAEEWVKRGDELYKDKNYFYTEAIDAYSQAIRLNPNYYVAYLKRARLYDEKYNDQKALEDLDKMIELKPDVIDSYYLRASVLIKLRRFDLAINDYDKILDIKPDELQASLDRAGVYKMQGKYDLAINEYSKLIESAPKGKAIAIYMNRGDCYLFSNKNDLAISDYSQVLELNPLFQYALANRGLAFLQQKDYDRAIADFTKAIELNPVEKYYEDRSIAYLRQQKVDLAIEDLTKIINMNPNYRYTYFYRGLLFVKEQQYTKAVADFIAEKEQYPRNGYLLFALAQALELSGEREQSLENYKEAVEFLPPKATNKLIKAQKRVDGDWESYKEWID</sequence>
<dbReference type="InterPro" id="IPR019734">
    <property type="entry name" value="TPR_rpt"/>
</dbReference>
<dbReference type="GO" id="GO:0016209">
    <property type="term" value="F:antioxidant activity"/>
    <property type="evidence" value="ECO:0007669"/>
    <property type="project" value="InterPro"/>
</dbReference>
<gene>
    <name evidence="5" type="ORF">LUCI_0899</name>
</gene>
<dbReference type="InterPro" id="IPR036249">
    <property type="entry name" value="Thioredoxin-like_sf"/>
</dbReference>
<dbReference type="Gene3D" id="3.40.30.10">
    <property type="entry name" value="Glutaredoxin"/>
    <property type="match status" value="2"/>
</dbReference>
<feature type="domain" description="Thioredoxin" evidence="4">
    <location>
        <begin position="189"/>
        <end position="338"/>
    </location>
</feature>
<dbReference type="EMBL" id="UPPP01000058">
    <property type="protein sequence ID" value="VBB05688.1"/>
    <property type="molecule type" value="Genomic_DNA"/>
</dbReference>
<feature type="repeat" description="TPR" evidence="3">
    <location>
        <begin position="523"/>
        <end position="556"/>
    </location>
</feature>
<dbReference type="PANTHER" id="PTHR44858">
    <property type="entry name" value="TETRATRICOPEPTIDE REPEAT PROTEIN 6"/>
    <property type="match status" value="1"/>
</dbReference>
<dbReference type="RefSeq" id="WP_165865883.1">
    <property type="nucleotide sequence ID" value="NZ_UPPP01000058.1"/>
</dbReference>
<feature type="repeat" description="TPR" evidence="3">
    <location>
        <begin position="419"/>
        <end position="452"/>
    </location>
</feature>
<dbReference type="SUPFAM" id="SSF52833">
    <property type="entry name" value="Thioredoxin-like"/>
    <property type="match status" value="2"/>
</dbReference>
<evidence type="ECO:0000256" key="1">
    <source>
        <dbReference type="ARBA" id="ARBA00022737"/>
    </source>
</evidence>
<dbReference type="Proteomes" id="UP000277811">
    <property type="component" value="Unassembled WGS sequence"/>
</dbReference>
<dbReference type="Pfam" id="PF13432">
    <property type="entry name" value="TPR_16"/>
    <property type="match status" value="2"/>
</dbReference>
<reference evidence="5 6" key="1">
    <citation type="submission" date="2018-06" db="EMBL/GenBank/DDBJ databases">
        <authorList>
            <person name="Strepis N."/>
        </authorList>
    </citation>
    <scope>NUCLEOTIDE SEQUENCE [LARGE SCALE GENOMIC DNA]</scope>
    <source>
        <strain evidence="5">LUCI</strain>
    </source>
</reference>
<dbReference type="GO" id="GO:0016491">
    <property type="term" value="F:oxidoreductase activity"/>
    <property type="evidence" value="ECO:0007669"/>
    <property type="project" value="InterPro"/>
</dbReference>
<organism evidence="5 6">
    <name type="scientific">Lucifera butyrica</name>
    <dbReference type="NCBI Taxonomy" id="1351585"/>
    <lineage>
        <taxon>Bacteria</taxon>
        <taxon>Bacillati</taxon>
        <taxon>Bacillota</taxon>
        <taxon>Negativicutes</taxon>
        <taxon>Veillonellales</taxon>
        <taxon>Veillonellaceae</taxon>
        <taxon>Lucifera</taxon>
    </lineage>
</organism>
<evidence type="ECO:0000256" key="3">
    <source>
        <dbReference type="PROSITE-ProRule" id="PRU00339"/>
    </source>
</evidence>
<dbReference type="PANTHER" id="PTHR44858:SF1">
    <property type="entry name" value="UDP-N-ACETYLGLUCOSAMINE--PEPTIDE N-ACETYLGLUCOSAMINYLTRANSFERASE SPINDLY-RELATED"/>
    <property type="match status" value="1"/>
</dbReference>
<dbReference type="InterPro" id="IPR011990">
    <property type="entry name" value="TPR-like_helical_dom_sf"/>
</dbReference>
<evidence type="ECO:0000256" key="2">
    <source>
        <dbReference type="ARBA" id="ARBA00022803"/>
    </source>
</evidence>
<dbReference type="Gene3D" id="1.25.40.10">
    <property type="entry name" value="Tetratricopeptide repeat domain"/>
    <property type="match status" value="3"/>
</dbReference>